<dbReference type="Pfam" id="PF01370">
    <property type="entry name" value="Epimerase"/>
    <property type="match status" value="1"/>
</dbReference>
<evidence type="ECO:0000259" key="2">
    <source>
        <dbReference type="Pfam" id="PF01408"/>
    </source>
</evidence>
<dbReference type="InterPro" id="IPR001509">
    <property type="entry name" value="Epimerase_deHydtase"/>
</dbReference>
<dbReference type="STRING" id="529704.SAMN02927913_2983"/>
<dbReference type="Gene3D" id="3.40.50.720">
    <property type="entry name" value="NAD(P)-binding Rossmann-like Domain"/>
    <property type="match status" value="2"/>
</dbReference>
<name>A0A1H6VRA0_9GAMM</name>
<dbReference type="PANTHER" id="PTHR43377:SF1">
    <property type="entry name" value="BILIVERDIN REDUCTASE A"/>
    <property type="match status" value="1"/>
</dbReference>
<proteinExistence type="predicted"/>
<dbReference type="SUPFAM" id="SSF51735">
    <property type="entry name" value="NAD(P)-binding Rossmann-fold domains"/>
    <property type="match status" value="2"/>
</dbReference>
<protein>
    <submittedName>
        <fullName evidence="4">Predicted dehydrogenase</fullName>
    </submittedName>
</protein>
<accession>A0A1H6VRA0</accession>
<dbReference type="InterPro" id="IPR036291">
    <property type="entry name" value="NAD(P)-bd_dom_sf"/>
</dbReference>
<dbReference type="Pfam" id="PF22725">
    <property type="entry name" value="GFO_IDH_MocA_C3"/>
    <property type="match status" value="1"/>
</dbReference>
<feature type="domain" description="Gfo/Idh/MocA-like oxidoreductase N-terminal" evidence="2">
    <location>
        <begin position="8"/>
        <end position="127"/>
    </location>
</feature>
<dbReference type="InterPro" id="IPR055170">
    <property type="entry name" value="GFO_IDH_MocA-like_dom"/>
</dbReference>
<dbReference type="GO" id="GO:0000166">
    <property type="term" value="F:nucleotide binding"/>
    <property type="evidence" value="ECO:0007669"/>
    <property type="project" value="InterPro"/>
</dbReference>
<dbReference type="Proteomes" id="UP000199420">
    <property type="component" value="Unassembled WGS sequence"/>
</dbReference>
<dbReference type="Pfam" id="PF01408">
    <property type="entry name" value="GFO_IDH_MocA"/>
    <property type="match status" value="1"/>
</dbReference>
<evidence type="ECO:0000313" key="5">
    <source>
        <dbReference type="Proteomes" id="UP000199420"/>
    </source>
</evidence>
<sequence>MNPIQGKLRVGIVGAGYVARYHLAALSRLEFVDIVGICDPNLEAARALAAVYNIDFVGPGLDELVAACEPHAVHVLTPPSSHCQLTLQALDLGCHVFVEKPMAESVAECDAMIERAQARGRVLSVDHSDLFDPVVMEARRLVQSGACGEPLAVDIVRSSDYPAYAGGPMPAMVRQGSYPFRDLGVHGLYVLESLLGPIGHLDVQYRSTGRQPNLKFDEWHATATCAHGTGRLLLSWNARPMQNRLVVHGTGGTIEADRFLQICRLARLLPGPKFIGIVLNAFTHGLREVFRVPWNVLRFATGHLRASPGIQQGAEAFARALHEGRPPPVSAEEGRRPIALMEAACVRADAERARELDARLAPLAPADALVTGASGFLGRRVVAALRARGERVRVLVRSPHAVLDTTPDLQVVIGDLGDPRIVEHAVAGVRTVYHVGAAMRGDARDFEAGTLWGTRNVIDACVRHMVRRVVYVSSLSVLDHAGRDPAVAVTEASAYEPRPGDRGAYTQTKLAAETMVIEAIRERALPAVILRPGQIVGPGAERVTPNGTLAIAGRWIAVGPRSQTLPLVYVDDVVDGLLLAAGSPDATGRIFNLVDPHTVAQGDYLDMAKTRLGSELRLVRIPASIFMALAAGVELLGRMLGRDVPLTRYRARSLRPLANFDTTAAHATLGWMPRIGLRRGLEATFSVAATDTARGAPDHLDA</sequence>
<dbReference type="Gene3D" id="3.30.360.10">
    <property type="entry name" value="Dihydrodipicolinate Reductase, domain 2"/>
    <property type="match status" value="1"/>
</dbReference>
<evidence type="ECO:0000259" key="1">
    <source>
        <dbReference type="Pfam" id="PF01370"/>
    </source>
</evidence>
<evidence type="ECO:0000259" key="3">
    <source>
        <dbReference type="Pfam" id="PF22725"/>
    </source>
</evidence>
<evidence type="ECO:0000313" key="4">
    <source>
        <dbReference type="EMBL" id="SEJ02732.1"/>
    </source>
</evidence>
<organism evidence="4 5">
    <name type="scientific">Frateuria terrea</name>
    <dbReference type="NCBI Taxonomy" id="529704"/>
    <lineage>
        <taxon>Bacteria</taxon>
        <taxon>Pseudomonadati</taxon>
        <taxon>Pseudomonadota</taxon>
        <taxon>Gammaproteobacteria</taxon>
        <taxon>Lysobacterales</taxon>
        <taxon>Rhodanobacteraceae</taxon>
        <taxon>Frateuria</taxon>
    </lineage>
</organism>
<reference evidence="4 5" key="1">
    <citation type="submission" date="2016-10" db="EMBL/GenBank/DDBJ databases">
        <authorList>
            <person name="de Groot N.N."/>
        </authorList>
    </citation>
    <scope>NUCLEOTIDE SEQUENCE [LARGE SCALE GENOMIC DNA]</scope>
    <source>
        <strain evidence="4 5">DSM 26515</strain>
    </source>
</reference>
<dbReference type="SUPFAM" id="SSF55347">
    <property type="entry name" value="Glyceraldehyde-3-phosphate dehydrogenase-like, C-terminal domain"/>
    <property type="match status" value="1"/>
</dbReference>
<feature type="domain" description="NAD-dependent epimerase/dehydratase" evidence="1">
    <location>
        <begin position="368"/>
        <end position="593"/>
    </location>
</feature>
<dbReference type="EMBL" id="FNYC01000004">
    <property type="protein sequence ID" value="SEJ02732.1"/>
    <property type="molecule type" value="Genomic_DNA"/>
</dbReference>
<dbReference type="InterPro" id="IPR051450">
    <property type="entry name" value="Gfo/Idh/MocA_Oxidoreductases"/>
</dbReference>
<dbReference type="AlphaFoldDB" id="A0A1H6VRA0"/>
<feature type="domain" description="GFO/IDH/MocA-like oxidoreductase" evidence="3">
    <location>
        <begin position="136"/>
        <end position="255"/>
    </location>
</feature>
<dbReference type="PANTHER" id="PTHR43377">
    <property type="entry name" value="BILIVERDIN REDUCTASE A"/>
    <property type="match status" value="1"/>
</dbReference>
<keyword evidence="5" id="KW-1185">Reference proteome</keyword>
<dbReference type="RefSeq" id="WP_175483742.1">
    <property type="nucleotide sequence ID" value="NZ_FNYC01000004.1"/>
</dbReference>
<gene>
    <name evidence="4" type="ORF">SAMN04487997_2247</name>
</gene>
<dbReference type="InterPro" id="IPR000683">
    <property type="entry name" value="Gfo/Idh/MocA-like_OxRdtase_N"/>
</dbReference>